<dbReference type="CDD" id="cd00829">
    <property type="entry name" value="SCP-x_thiolase"/>
    <property type="match status" value="1"/>
</dbReference>
<reference evidence="3 4" key="1">
    <citation type="submission" date="2024-09" db="EMBL/GenBank/DDBJ databases">
        <title>Laminarin stimulates single cell rates of sulfate reduction while oxygen inhibits transcriptomic activity in coastal marine sediment.</title>
        <authorList>
            <person name="Lindsay M."/>
            <person name="Orcutt B."/>
            <person name="Emerson D."/>
            <person name="Stepanauskas R."/>
            <person name="D'Angelo T."/>
        </authorList>
    </citation>
    <scope>NUCLEOTIDE SEQUENCE [LARGE SCALE GENOMIC DNA]</scope>
    <source>
        <strain evidence="3">SAG AM-311-K15</strain>
    </source>
</reference>
<dbReference type="InterPro" id="IPR002155">
    <property type="entry name" value="Thiolase"/>
</dbReference>
<comment type="caution">
    <text evidence="3">The sequence shown here is derived from an EMBL/GenBank/DDBJ whole genome shotgun (WGS) entry which is preliminary data.</text>
</comment>
<evidence type="ECO:0000313" key="4">
    <source>
        <dbReference type="Proteomes" id="UP001594351"/>
    </source>
</evidence>
<accession>A0ABV6YW95</accession>
<keyword evidence="4" id="KW-1185">Reference proteome</keyword>
<organism evidence="3 4">
    <name type="scientific">candidate division CSSED10-310 bacterium</name>
    <dbReference type="NCBI Taxonomy" id="2855610"/>
    <lineage>
        <taxon>Bacteria</taxon>
        <taxon>Bacteria division CSSED10-310</taxon>
    </lineage>
</organism>
<dbReference type="InterPro" id="IPR055140">
    <property type="entry name" value="Thiolase_C_2"/>
</dbReference>
<dbReference type="SUPFAM" id="SSF53901">
    <property type="entry name" value="Thiolase-like"/>
    <property type="match status" value="2"/>
</dbReference>
<dbReference type="InterPro" id="IPR016039">
    <property type="entry name" value="Thiolase-like"/>
</dbReference>
<name>A0ABV6YW95_UNCC1</name>
<evidence type="ECO:0000259" key="1">
    <source>
        <dbReference type="Pfam" id="PF00108"/>
    </source>
</evidence>
<dbReference type="Pfam" id="PF00108">
    <property type="entry name" value="Thiolase_N"/>
    <property type="match status" value="1"/>
</dbReference>
<dbReference type="Gene3D" id="3.40.47.10">
    <property type="match status" value="1"/>
</dbReference>
<gene>
    <name evidence="3" type="ORF">ACFL27_09815</name>
</gene>
<dbReference type="NCBIfam" id="NF004720">
    <property type="entry name" value="PRK06064.1"/>
    <property type="match status" value="1"/>
</dbReference>
<evidence type="ECO:0000313" key="3">
    <source>
        <dbReference type="EMBL" id="MFC1850474.1"/>
    </source>
</evidence>
<feature type="domain" description="Thiolase N-terminal" evidence="1">
    <location>
        <begin position="4"/>
        <end position="220"/>
    </location>
</feature>
<dbReference type="PANTHER" id="PTHR42870:SF6">
    <property type="entry name" value="ACETYL-COA C-ACYLTRANSFERASE"/>
    <property type="match status" value="1"/>
</dbReference>
<sequence>MRDVAVIGVGITTFGELWEKSLRDIWVEAALAALDDAGIDTIDSFYVGCMSGGLFVGQEHLGSVLADYLGACPVPGTRVESACASGSVAFRAGFLEVASGASDFVLVSGVEKMTDVSGDEATYALATAADMEYEGYHGITFPGLYAMIARAHMHKYGTTREQMAQVSVKNHANGAMNPHAQYPYPITVEQVLNSVKVAEPLRILDCSPITDGAAAVVLCPLDKARDLTQKPVVKISGSGHATDTIALHSRKDLSWLSAVETAAKKAYTMAGMTPKDIDFAEVHDCFSIAEICILEALGFVEPGQGGPATEKGVTSLEGEIPINTSGGLKSKGHPVGASGVAQIVEVVSQLRGEAGKRALKKAQRGLAQNMGGSGASSLVHILEVV</sequence>
<dbReference type="EMBL" id="JBHPBY010000102">
    <property type="protein sequence ID" value="MFC1850474.1"/>
    <property type="molecule type" value="Genomic_DNA"/>
</dbReference>
<protein>
    <submittedName>
        <fullName evidence="3">Thiolase domain-containing protein</fullName>
    </submittedName>
</protein>
<evidence type="ECO:0000259" key="2">
    <source>
        <dbReference type="Pfam" id="PF22691"/>
    </source>
</evidence>
<dbReference type="Pfam" id="PF22691">
    <property type="entry name" value="Thiolase_C_1"/>
    <property type="match status" value="1"/>
</dbReference>
<dbReference type="PIRSF" id="PIRSF000429">
    <property type="entry name" value="Ac-CoA_Ac_transf"/>
    <property type="match status" value="1"/>
</dbReference>
<dbReference type="InterPro" id="IPR020616">
    <property type="entry name" value="Thiolase_N"/>
</dbReference>
<dbReference type="PANTHER" id="PTHR42870">
    <property type="entry name" value="ACETYL-COA C-ACETYLTRANSFERASE"/>
    <property type="match status" value="1"/>
</dbReference>
<feature type="domain" description="Thiolase C-terminal" evidence="2">
    <location>
        <begin position="239"/>
        <end position="383"/>
    </location>
</feature>
<proteinExistence type="predicted"/>
<dbReference type="Proteomes" id="UP001594351">
    <property type="component" value="Unassembled WGS sequence"/>
</dbReference>